<dbReference type="EMBL" id="JH767192">
    <property type="protein sequence ID" value="EQC28668.1"/>
    <property type="molecule type" value="Genomic_DNA"/>
</dbReference>
<evidence type="ECO:0008006" key="12">
    <source>
        <dbReference type="Google" id="ProtNLM"/>
    </source>
</evidence>
<dbReference type="InterPro" id="IPR044669">
    <property type="entry name" value="YneE/VCCN1/2-like"/>
</dbReference>
<evidence type="ECO:0000256" key="3">
    <source>
        <dbReference type="ARBA" id="ARBA00022475"/>
    </source>
</evidence>
<dbReference type="OrthoDB" id="1368at2759"/>
<proteinExistence type="predicted"/>
<evidence type="ECO:0000256" key="5">
    <source>
        <dbReference type="ARBA" id="ARBA00022989"/>
    </source>
</evidence>
<dbReference type="VEuPathDB" id="FungiDB:SDRG_13545"/>
<comment type="subcellular location">
    <subcellularLocation>
        <location evidence="1">Cell membrane</location>
        <topology evidence="1">Multi-pass membrane protein</topology>
    </subcellularLocation>
</comment>
<dbReference type="eggNOG" id="ENOG502RR16">
    <property type="taxonomic scope" value="Eukaryota"/>
</dbReference>
<reference evidence="10 11" key="1">
    <citation type="submission" date="2012-04" db="EMBL/GenBank/DDBJ databases">
        <title>The Genome Sequence of Saprolegnia declina VS20.</title>
        <authorList>
            <consortium name="The Broad Institute Genome Sequencing Platform"/>
            <person name="Russ C."/>
            <person name="Nusbaum C."/>
            <person name="Tyler B."/>
            <person name="van West P."/>
            <person name="Dieguez-Uribeondo J."/>
            <person name="de Bruijn I."/>
            <person name="Tripathy S."/>
            <person name="Jiang R."/>
            <person name="Young S.K."/>
            <person name="Zeng Q."/>
            <person name="Gargeya S."/>
            <person name="Fitzgerald M."/>
            <person name="Haas B."/>
            <person name="Abouelleil A."/>
            <person name="Alvarado L."/>
            <person name="Arachchi H.M."/>
            <person name="Berlin A."/>
            <person name="Chapman S.B."/>
            <person name="Goldberg J."/>
            <person name="Griggs A."/>
            <person name="Gujja S."/>
            <person name="Hansen M."/>
            <person name="Howarth C."/>
            <person name="Imamovic A."/>
            <person name="Larimer J."/>
            <person name="McCowen C."/>
            <person name="Montmayeur A."/>
            <person name="Murphy C."/>
            <person name="Neiman D."/>
            <person name="Pearson M."/>
            <person name="Priest M."/>
            <person name="Roberts A."/>
            <person name="Saif S."/>
            <person name="Shea T."/>
            <person name="Sisk P."/>
            <person name="Sykes S."/>
            <person name="Wortman J."/>
            <person name="Nusbaum C."/>
            <person name="Birren B."/>
        </authorList>
    </citation>
    <scope>NUCLEOTIDE SEQUENCE [LARGE SCALE GENOMIC DNA]</scope>
    <source>
        <strain evidence="10 11">VS20</strain>
    </source>
</reference>
<dbReference type="InParanoid" id="T0R943"/>
<keyword evidence="7 9" id="KW-0472">Membrane</keyword>
<feature type="compositionally biased region" description="Polar residues" evidence="8">
    <location>
        <begin position="400"/>
        <end position="411"/>
    </location>
</feature>
<evidence type="ECO:0000256" key="2">
    <source>
        <dbReference type="ARBA" id="ARBA00022448"/>
    </source>
</evidence>
<dbReference type="STRING" id="1156394.T0R943"/>
<feature type="transmembrane region" description="Helical" evidence="9">
    <location>
        <begin position="256"/>
        <end position="274"/>
    </location>
</feature>
<dbReference type="OMA" id="QCGHLTP"/>
<dbReference type="GO" id="GO:0005886">
    <property type="term" value="C:plasma membrane"/>
    <property type="evidence" value="ECO:0007669"/>
    <property type="project" value="UniProtKB-SubCell"/>
</dbReference>
<dbReference type="AlphaFoldDB" id="T0R943"/>
<dbReference type="Pfam" id="PF25539">
    <property type="entry name" value="Bestrophin_2"/>
    <property type="match status" value="1"/>
</dbReference>
<keyword evidence="6" id="KW-0406">Ion transport</keyword>
<accession>T0R943</accession>
<keyword evidence="11" id="KW-1185">Reference proteome</keyword>
<keyword evidence="2" id="KW-0813">Transport</keyword>
<dbReference type="RefSeq" id="XP_008617860.1">
    <property type="nucleotide sequence ID" value="XM_008619638.1"/>
</dbReference>
<dbReference type="PANTHER" id="PTHR33281">
    <property type="entry name" value="UPF0187 PROTEIN YNEE"/>
    <property type="match status" value="1"/>
</dbReference>
<organism evidence="10 11">
    <name type="scientific">Saprolegnia diclina (strain VS20)</name>
    <dbReference type="NCBI Taxonomy" id="1156394"/>
    <lineage>
        <taxon>Eukaryota</taxon>
        <taxon>Sar</taxon>
        <taxon>Stramenopiles</taxon>
        <taxon>Oomycota</taxon>
        <taxon>Saprolegniomycetes</taxon>
        <taxon>Saprolegniales</taxon>
        <taxon>Saprolegniaceae</taxon>
        <taxon>Saprolegnia</taxon>
    </lineage>
</organism>
<evidence type="ECO:0000313" key="11">
    <source>
        <dbReference type="Proteomes" id="UP000030762"/>
    </source>
</evidence>
<dbReference type="GO" id="GO:0005254">
    <property type="term" value="F:chloride channel activity"/>
    <property type="evidence" value="ECO:0007669"/>
    <property type="project" value="InterPro"/>
</dbReference>
<evidence type="ECO:0000256" key="4">
    <source>
        <dbReference type="ARBA" id="ARBA00022692"/>
    </source>
</evidence>
<dbReference type="PROSITE" id="PS51257">
    <property type="entry name" value="PROKAR_LIPOPROTEIN"/>
    <property type="match status" value="1"/>
</dbReference>
<keyword evidence="5 9" id="KW-1133">Transmembrane helix</keyword>
<sequence length="411" mass="45840">MIYYDTRDIVSILTTWTGSPFVGTAPVQAFSMACFALVVATFQHFYPTAFDGLNTSVALKDLHIIANTFIGLLISFRLNSAFQQWKSGLGDITLFTQTARSLVSTFASFLAKSDDSAELLEKKELLSDFRRLTLIYTSLVFHDCREHDALPELQSAGWLSPNELNELNACGAIYTSRQSKRFSSASAATNRARSAVIELWIRRVVQSAASRNYLNPPQMTTMNNMVTQLPMIHGRVFNTSNIPIPFNYCQYLNFCIYMYLVLYTVVIVDTSLFYTPGWVFLWGMVLLVADTVANEIECPFGTDANDIDLEERMKQLEDELTTLVRSQLHCWGLFTADDVSMLTPASKTTPTTPDVETCSLYSSKPRKLKVNRQVPQPPPPSQASETSALLPPQTLPTQTSTGSNESYGIAV</sequence>
<keyword evidence="4 9" id="KW-0812">Transmembrane</keyword>
<feature type="compositionally biased region" description="Low complexity" evidence="8">
    <location>
        <begin position="389"/>
        <end position="399"/>
    </location>
</feature>
<evidence type="ECO:0000256" key="7">
    <source>
        <dbReference type="ARBA" id="ARBA00023136"/>
    </source>
</evidence>
<evidence type="ECO:0000313" key="10">
    <source>
        <dbReference type="EMBL" id="EQC28668.1"/>
    </source>
</evidence>
<evidence type="ECO:0000256" key="1">
    <source>
        <dbReference type="ARBA" id="ARBA00004651"/>
    </source>
</evidence>
<dbReference type="Proteomes" id="UP000030762">
    <property type="component" value="Unassembled WGS sequence"/>
</dbReference>
<evidence type="ECO:0000256" key="6">
    <source>
        <dbReference type="ARBA" id="ARBA00023065"/>
    </source>
</evidence>
<evidence type="ECO:0000256" key="8">
    <source>
        <dbReference type="SAM" id="MobiDB-lite"/>
    </source>
</evidence>
<dbReference type="GeneID" id="19954272"/>
<evidence type="ECO:0000256" key="9">
    <source>
        <dbReference type="SAM" id="Phobius"/>
    </source>
</evidence>
<keyword evidence="3" id="KW-1003">Cell membrane</keyword>
<dbReference type="PANTHER" id="PTHR33281:SF19">
    <property type="entry name" value="VOLTAGE-DEPENDENT ANION CHANNEL-FORMING PROTEIN YNEE"/>
    <property type="match status" value="1"/>
</dbReference>
<protein>
    <recommendedName>
        <fullName evidence="12">Bestrophin homolog</fullName>
    </recommendedName>
</protein>
<gene>
    <name evidence="10" type="ORF">SDRG_13545</name>
</gene>
<name>T0R943_SAPDV</name>
<feature type="region of interest" description="Disordered" evidence="8">
    <location>
        <begin position="368"/>
        <end position="411"/>
    </location>
</feature>